<dbReference type="Gene3D" id="3.90.550.10">
    <property type="entry name" value="Spore Coat Polysaccharide Biosynthesis Protein SpsA, Chain A"/>
    <property type="match status" value="2"/>
</dbReference>
<evidence type="ECO:0000256" key="1">
    <source>
        <dbReference type="ARBA" id="ARBA00022676"/>
    </source>
</evidence>
<dbReference type="GO" id="GO:0016758">
    <property type="term" value="F:hexosyltransferase activity"/>
    <property type="evidence" value="ECO:0007669"/>
    <property type="project" value="UniProtKB-ARBA"/>
</dbReference>
<name>A0A0U3ANZ7_CAMJU</name>
<evidence type="ECO:0000313" key="5">
    <source>
        <dbReference type="EMBL" id="ALT31952.1"/>
    </source>
</evidence>
<sequence>MNKTVGVVIPIYNVEKYLKECLDSVINQTYKNLQVILVNDGSTDENSFNIAKEYTLKDERFILFDKKNGGLSSARNVGIEYFSGEYILKNKTQILETNSLIEFNIEGNNPYEIYTVYKSYKAFHTTKDLADFIYPSIDYIIFLDSDDYWELDCIEECAKRMNGVNVVWFNSNLILDGVNKTEYRTRMSWSGYDNYLECVISREDWMQHHLKNKITAFWFGWEGMIKFEFLQKINLRFTNGMLFEDNFFGIALFCQLNYIYILPKKIHNYRIRPNSILTNQQTKNLNVKYHYDASWVQVCIDLANFAKQQNNAYFYNFFKKAGFINHYYYHHDGSNLIYYSKDPLNLIPQLNLLKPYFEDIAFYYGAKKRMRNELFYLLGNILLETKSFVKFIQLPRNIVKTVKIYKQGVRNYNIRIKQYPFIALPDIRKYADYDEALNDIQKHLTYKLGQAIKQTMNFWFLGAVFILPFWILYIILKHKYIKNNKKTDNNELLKIVLQQNCSLVELKKQTENKDSFDYLINNIKIKEEYKFIFYKILNMKNKVIIDGTKSCLDLAKFSYFDQNTYFYGFEVNPTSFALLKKEMKINNKIRIMHYYPYVKNTMFRVLHNANDSSKLNLHLMPDIDIPNSEKIRAINFIKFLFNIFNKHDFITLLILDINRDNYELILNIINNEIYQKIAYIVCKMDDIIIDSQGNYQKLYNLIKSKNINNIFLDFNTQEG</sequence>
<dbReference type="EMBL" id="KT868846">
    <property type="protein sequence ID" value="ALT31952.1"/>
    <property type="molecule type" value="Genomic_DNA"/>
</dbReference>
<keyword evidence="3" id="KW-0472">Membrane</keyword>
<reference evidence="5" key="1">
    <citation type="journal article" date="2015" name="PLoS ONE">
        <title>Updated Campylobacter jejuni Capsule PCR Multiplex Typing System and Its Application to Clinical Isolates from South and Southeast Asia.</title>
        <authorList>
            <person name="Poly F."/>
            <person name="Serichantalergs O."/>
            <person name="Kuroiwa J."/>
            <person name="Pootong P."/>
            <person name="Mason C."/>
            <person name="Guerry P."/>
            <person name="Parker C.T."/>
        </authorList>
    </citation>
    <scope>NUCLEOTIDE SEQUENCE</scope>
    <source>
        <strain evidence="5">HS29</strain>
    </source>
</reference>
<organism evidence="5">
    <name type="scientific">Campylobacter jejuni subsp. jejuni</name>
    <dbReference type="NCBI Taxonomy" id="32022"/>
    <lineage>
        <taxon>Bacteria</taxon>
        <taxon>Pseudomonadati</taxon>
        <taxon>Campylobacterota</taxon>
        <taxon>Epsilonproteobacteria</taxon>
        <taxon>Campylobacterales</taxon>
        <taxon>Campylobacteraceae</taxon>
        <taxon>Campylobacter</taxon>
    </lineage>
</organism>
<keyword evidence="2 5" id="KW-0808">Transferase</keyword>
<proteinExistence type="predicted"/>
<dbReference type="InterPro" id="IPR029044">
    <property type="entry name" value="Nucleotide-diphossugar_trans"/>
</dbReference>
<dbReference type="InterPro" id="IPR001173">
    <property type="entry name" value="Glyco_trans_2-like"/>
</dbReference>
<keyword evidence="3" id="KW-0812">Transmembrane</keyword>
<dbReference type="PANTHER" id="PTHR22916:SF51">
    <property type="entry name" value="GLYCOSYLTRANSFERASE EPSH-RELATED"/>
    <property type="match status" value="1"/>
</dbReference>
<keyword evidence="1 5" id="KW-0328">Glycosyltransferase</keyword>
<accession>A0A0U3ANZ7</accession>
<feature type="transmembrane region" description="Helical" evidence="3">
    <location>
        <begin position="458"/>
        <end position="476"/>
    </location>
</feature>
<dbReference type="CDD" id="cd00761">
    <property type="entry name" value="Glyco_tranf_GTA_type"/>
    <property type="match status" value="1"/>
</dbReference>
<dbReference type="Pfam" id="PF00535">
    <property type="entry name" value="Glycos_transf_2"/>
    <property type="match status" value="1"/>
</dbReference>
<evidence type="ECO:0000259" key="4">
    <source>
        <dbReference type="Pfam" id="PF00535"/>
    </source>
</evidence>
<keyword evidence="3" id="KW-1133">Transmembrane helix</keyword>
<dbReference type="AlphaFoldDB" id="A0A0U3ANZ7"/>
<evidence type="ECO:0000256" key="3">
    <source>
        <dbReference type="SAM" id="Phobius"/>
    </source>
</evidence>
<protein>
    <submittedName>
        <fullName evidence="5">Beta-1,3-galactosyltransferase/beta-1, 4-galactosyltransferase</fullName>
    </submittedName>
</protein>
<dbReference type="SUPFAM" id="SSF53448">
    <property type="entry name" value="Nucleotide-diphospho-sugar transferases"/>
    <property type="match status" value="1"/>
</dbReference>
<evidence type="ECO:0000256" key="2">
    <source>
        <dbReference type="ARBA" id="ARBA00022679"/>
    </source>
</evidence>
<dbReference type="PANTHER" id="PTHR22916">
    <property type="entry name" value="GLYCOSYLTRANSFERASE"/>
    <property type="match status" value="1"/>
</dbReference>
<feature type="domain" description="Glycosyltransferase 2-like" evidence="4">
    <location>
        <begin position="7"/>
        <end position="88"/>
    </location>
</feature>